<dbReference type="NCBIfam" id="TIGR03696">
    <property type="entry name" value="Rhs_assc_core"/>
    <property type="match status" value="1"/>
</dbReference>
<organism evidence="4 5">
    <name type="scientific">Ruminiclostridium sufflavum DSM 19573</name>
    <dbReference type="NCBI Taxonomy" id="1121337"/>
    <lineage>
        <taxon>Bacteria</taxon>
        <taxon>Bacillati</taxon>
        <taxon>Bacillota</taxon>
        <taxon>Clostridia</taxon>
        <taxon>Eubacteriales</taxon>
        <taxon>Oscillospiraceae</taxon>
        <taxon>Ruminiclostridium</taxon>
    </lineage>
</organism>
<feature type="domain" description="Teneurin-like YD-shell" evidence="3">
    <location>
        <begin position="1345"/>
        <end position="1637"/>
    </location>
</feature>
<evidence type="ECO:0000256" key="2">
    <source>
        <dbReference type="SAM" id="SignalP"/>
    </source>
</evidence>
<sequence>MRFKLTWLLTITSVFVLLLSSNLVSAEDLVDKSPYYNGLGYPGAVFNKGIEPPYSLNGNSEETIDPVTGAINIKVNDISLKGRNGLDFSLSRYYTQNNSALYEPYVYPGYTYTLLPEPIDLYYVQVKVKRTKIDLNSGNSIGDSTVTILDELGPYLNTSYAQPVIDEINDIEDEYSDVYYDKETGKCFVYLYDYYSVVVTRPTYYYLSDIDYVNKLIVNTDNHKFSDLGAGWQFDLPYIEDIEGYKYLHYGSAGTWQIDFKTSGDSHLKDYPLKDIKLNNDSWSYYNGQMYSAYVLEQKDGKKTYFGSDGRLLGIKDRFDNEIRFQHDTSEPEYPLLNKIIDSVGREINITYSGSKVLITINDETNPDNNRTIKYNKATVPEVPANYVLEYVIDAENRQTKYQYSINSANINLVEKDLSEGVLNVYACLTKIIMPTKGETCYSYTKSTKNCGTDGIMEVYKLNERYESKNDGVNYNYKKFNYLYGETGEYDGYPNYSSDASIPDSYIIKTQVVDGLNNSEIYTYNKKMLPINIIQEGTNHKYETINEYDSVTRLLLKTVNKTFNKATGALMQSVQNYTYDTTGYRDLLEYWDSQAARDSSNMPTNNEHKVTYTYQSTYHYPLTKVYNRDASTTVKEEYTPASDLKAIQQIKIYENSVLKGKTQYNYDSYGNIIEEKKYLDDGVNSISTYYSYNDNNSARNGKFNGAYLTRKWNNNVKNIDELENNLPGITVEETFKYDWFGNIIEKKDGNGNTTAYEFDKLGRAKKETHQDGTYKTWQYTTDSLENSVVISDENKSKIKNLYDQFGNIMCQVDVASGQNLNQYTYDSQMRLKTESNQNTSLSYGTNTYNYDSIGRLLEKITKNQQDTVIAKESYSYDDACDNGLYNKVTKTILGETGSPSITAVEYTNKLGQVEKSGTLHNGTEYLSTFKYDYLGNKTEEKSARAYDEGWSQAYTAKYDYNYQGNVVKQYNINGDYTTSTYDTLGRLKAVTDIKGNKAAVPYSTTYEYDNLGRLIKETVPFDNSSGTIVNSVKKYYYDSNGNRIKERTLSNKPGEAESYNTTGYEYNTRNMLTKVVTYDEEAAENYTQYYYDAAGNKIRMYTGLSAPLQIAGTDNVTPTADADYSVTKYEYDRFNRLIKLTDPINMNENYTYDLNGNMLQKTDKNGSTISMTYDGMGRMLTNNVLSTENPSLNAGYSYTYTLTGSKKTMSGGGTNTAYNYDDLGRLITEEVSDGSRKEYTYDTANNRKSLKLSQNGAVKTNTAYTYDNLNRLGTVLENGALTATYTYDENGNRKALTCSNGNLTKYTYNLANKLLTLPNENGSTVFAGYTYTYYLNGNQASKTDNRGKVTAYTYDGLGRITSESSSSEPAIKYTYDDSSNRETMTEGDNTTTLYEYDKNNRLLEETKVTGSDTAITTYRYDSNGNQMSKTTGTLKPAAGGEAASLEASAGERTGSTEMSFNEYNGFNQLIKTETGETTAKYAYNADGLRTSKTVNGIKTNHVWDGNQIALETDGSGNVTNKYVRGINLLYAENAAGAKQYYMFNGHGDVVQLTGADGVLTKRYDYDAFGNEKNPDANDTNVFRYCGEYFDKETGTIYLRARYYDPTIGRFITEDSYWGKDSDPLSLNLYTYCGNNPIMYVDSTGHEYTTLKQLINTSEGGSFETHKGYVTVNAYGKSVDIKYDTSKNEYKMANVNGTMYMDRAEFLRMMGVDAIATSSGKYEISSTNAHLRTALANAPVFVAGVYIGAEVSPAVIAYVSASQYAEIIKSAASKVKKLGSVAGGLFAIEVMPSIEVEAGTYVEEHFMVRYGNGLIHSIGVITQLNENDAVESSISTSSVSPVSWGIPWNQRVGELRNSMPNSTVIKIN</sequence>
<feature type="domain" description="Teneurin-like YD-shell" evidence="3">
    <location>
        <begin position="1126"/>
        <end position="1254"/>
    </location>
</feature>
<dbReference type="RefSeq" id="WP_110460421.1">
    <property type="nucleotide sequence ID" value="NZ_QKMR01000002.1"/>
</dbReference>
<reference evidence="4 5" key="1">
    <citation type="submission" date="2018-06" db="EMBL/GenBank/DDBJ databases">
        <title>Genomic Encyclopedia of Type Strains, Phase I: the one thousand microbial genomes (KMG-I) project.</title>
        <authorList>
            <person name="Kyrpides N."/>
        </authorList>
    </citation>
    <scope>NUCLEOTIDE SEQUENCE [LARGE SCALE GENOMIC DNA]</scope>
    <source>
        <strain evidence="4 5">DSM 19573</strain>
    </source>
</reference>
<evidence type="ECO:0000313" key="4">
    <source>
        <dbReference type="EMBL" id="PYG89730.1"/>
    </source>
</evidence>
<dbReference type="InterPro" id="IPR056823">
    <property type="entry name" value="TEN-like_YD-shell"/>
</dbReference>
<dbReference type="EMBL" id="QKMR01000002">
    <property type="protein sequence ID" value="PYG89730.1"/>
    <property type="molecule type" value="Genomic_DNA"/>
</dbReference>
<feature type="chain" id="PRO_5016234356" evidence="2">
    <location>
        <begin position="27"/>
        <end position="1867"/>
    </location>
</feature>
<keyword evidence="1" id="KW-0677">Repeat</keyword>
<dbReference type="InterPro" id="IPR006530">
    <property type="entry name" value="YD"/>
</dbReference>
<dbReference type="InterPro" id="IPR050708">
    <property type="entry name" value="T6SS_VgrG/RHS"/>
</dbReference>
<accession>A0A318XNM6</accession>
<keyword evidence="5" id="KW-1185">Reference proteome</keyword>
<feature type="signal peptide" evidence="2">
    <location>
        <begin position="1"/>
        <end position="26"/>
    </location>
</feature>
<protein>
    <submittedName>
        <fullName evidence="4">RHS repeat-associated protein</fullName>
    </submittedName>
</protein>
<comment type="caution">
    <text evidence="4">The sequence shown here is derived from an EMBL/GenBank/DDBJ whole genome shotgun (WGS) entry which is preliminary data.</text>
</comment>
<keyword evidence="2" id="KW-0732">Signal</keyword>
<dbReference type="NCBIfam" id="TIGR01643">
    <property type="entry name" value="YD_repeat_2x"/>
    <property type="match status" value="6"/>
</dbReference>
<dbReference type="Proteomes" id="UP000248132">
    <property type="component" value="Unassembled WGS sequence"/>
</dbReference>
<evidence type="ECO:0000313" key="5">
    <source>
        <dbReference type="Proteomes" id="UP000248132"/>
    </source>
</evidence>
<dbReference type="PANTHER" id="PTHR32305">
    <property type="match status" value="1"/>
</dbReference>
<dbReference type="OrthoDB" id="9771173at2"/>
<dbReference type="Gene3D" id="2.180.10.10">
    <property type="entry name" value="RHS repeat-associated core"/>
    <property type="match status" value="3"/>
</dbReference>
<gene>
    <name evidence="4" type="ORF">LY28_00323</name>
</gene>
<name>A0A318XNM6_9FIRM</name>
<proteinExistence type="predicted"/>
<dbReference type="PANTHER" id="PTHR32305:SF15">
    <property type="entry name" value="PROTEIN RHSA-RELATED"/>
    <property type="match status" value="1"/>
</dbReference>
<dbReference type="InterPro" id="IPR022385">
    <property type="entry name" value="Rhs_assc_core"/>
</dbReference>
<dbReference type="Pfam" id="PF25023">
    <property type="entry name" value="TEN_YD-shell"/>
    <property type="match status" value="2"/>
</dbReference>
<evidence type="ECO:0000259" key="3">
    <source>
        <dbReference type="Pfam" id="PF25023"/>
    </source>
</evidence>
<evidence type="ECO:0000256" key="1">
    <source>
        <dbReference type="ARBA" id="ARBA00022737"/>
    </source>
</evidence>